<keyword evidence="1" id="KW-0614">Plasmid</keyword>
<dbReference type="Proteomes" id="UP000236268">
    <property type="component" value="Unassembled WGS sequence"/>
</dbReference>
<name>A0A2K1FRL4_9PROT</name>
<comment type="caution">
    <text evidence="1">The sequence shown here is derived from an EMBL/GenBank/DDBJ whole genome shotgun (WGS) entry which is preliminary data.</text>
</comment>
<proteinExistence type="predicted"/>
<dbReference type="AlphaFoldDB" id="A0A2K1FRL4"/>
<evidence type="ECO:0000313" key="1">
    <source>
        <dbReference type="EMBL" id="PNQ95165.1"/>
    </source>
</evidence>
<sequence>MNVEDTTYRSPKRGEVLKLFQGLPVCLVVMEACGTVRHRGREITAPSQLFGAKWPVVCPPHHLSFSCCLTRYANNVSWRIAVKLLAVDLRRVCSRPSDDDGCKDRRCRD</sequence>
<reference evidence="1 2" key="1">
    <citation type="submission" date="2018-01" db="EMBL/GenBank/DDBJ databases">
        <title>Whole genome sequence of Azospirillum brasilense REC3 isolated from strawberry roots.</title>
        <authorList>
            <person name="Fontana C.A."/>
            <person name="Salazar S.M."/>
            <person name="Bassi D."/>
            <person name="Puglisi E."/>
            <person name="Lovaisa N.C."/>
            <person name="Toffoli L.M."/>
            <person name="Pedraza R."/>
            <person name="Cocconcelli P.S."/>
        </authorList>
    </citation>
    <scope>NUCLEOTIDE SEQUENCE [LARGE SCALE GENOMIC DNA]</scope>
    <source>
        <strain evidence="1 2">REC3</strain>
        <plasmid evidence="1">p38unnamed</plasmid>
    </source>
</reference>
<organism evidence="1 2">
    <name type="scientific">Azospirillum argentinense</name>
    <dbReference type="NCBI Taxonomy" id="2970906"/>
    <lineage>
        <taxon>Bacteria</taxon>
        <taxon>Pseudomonadati</taxon>
        <taxon>Pseudomonadota</taxon>
        <taxon>Alphaproteobacteria</taxon>
        <taxon>Rhodospirillales</taxon>
        <taxon>Azospirillaceae</taxon>
        <taxon>Azospirillum</taxon>
    </lineage>
</organism>
<protein>
    <submittedName>
        <fullName evidence="1">Uncharacterized protein</fullName>
    </submittedName>
</protein>
<accession>A0A2K1FRL4</accession>
<dbReference type="EMBL" id="POWG01000058">
    <property type="protein sequence ID" value="PNQ95165.1"/>
    <property type="molecule type" value="Genomic_DNA"/>
</dbReference>
<geneLocation type="plasmid" evidence="1">
    <name>p38unnamed</name>
</geneLocation>
<gene>
    <name evidence="1" type="ORF">C1S70_30215</name>
</gene>
<evidence type="ECO:0000313" key="2">
    <source>
        <dbReference type="Proteomes" id="UP000236268"/>
    </source>
</evidence>